<evidence type="ECO:0000256" key="1">
    <source>
        <dbReference type="SAM" id="MobiDB-lite"/>
    </source>
</evidence>
<dbReference type="AlphaFoldDB" id="A0AAW0CBM8"/>
<reference evidence="2 3" key="1">
    <citation type="journal article" date="2024" name="J Genomics">
        <title>Draft genome sequencing and assembly of Favolaschia claudopus CIRM-BRFM 2984 isolated from oak limbs.</title>
        <authorList>
            <person name="Navarro D."/>
            <person name="Drula E."/>
            <person name="Chaduli D."/>
            <person name="Cazenave R."/>
            <person name="Ahrendt S."/>
            <person name="Wang J."/>
            <person name="Lipzen A."/>
            <person name="Daum C."/>
            <person name="Barry K."/>
            <person name="Grigoriev I.V."/>
            <person name="Favel A."/>
            <person name="Rosso M.N."/>
            <person name="Martin F."/>
        </authorList>
    </citation>
    <scope>NUCLEOTIDE SEQUENCE [LARGE SCALE GENOMIC DNA]</scope>
    <source>
        <strain evidence="2 3">CIRM-BRFM 2984</strain>
    </source>
</reference>
<proteinExistence type="predicted"/>
<dbReference type="PANTHER" id="PTHR34365">
    <property type="entry name" value="ENOLASE (DUF1399)"/>
    <property type="match status" value="1"/>
</dbReference>
<evidence type="ECO:0000313" key="3">
    <source>
        <dbReference type="Proteomes" id="UP001362999"/>
    </source>
</evidence>
<gene>
    <name evidence="2" type="ORF">R3P38DRAFT_3484110</name>
</gene>
<dbReference type="Pfam" id="PF07173">
    <property type="entry name" value="GRDP-like"/>
    <property type="match status" value="1"/>
</dbReference>
<dbReference type="PANTHER" id="PTHR34365:SF7">
    <property type="entry name" value="GLYCINE-RICH DOMAIN-CONTAINING PROTEIN 1"/>
    <property type="match status" value="1"/>
</dbReference>
<dbReference type="EMBL" id="JAWWNJ010000019">
    <property type="protein sequence ID" value="KAK7035892.1"/>
    <property type="molecule type" value="Genomic_DNA"/>
</dbReference>
<accession>A0AAW0CBM8</accession>
<sequence>MDASPPAYTTPNPPSINALPNSREAPPAYSIPATFTIGGRSARPFVTAAQIKAHLALLHAFAELKSSVESNNFAGVPHVPTEKEQRWAWFVGLAVERFERWCIALPENGDYTVLPPVDVLMVWHAYSLNPGWYAEDGVRVEALQELHEAGRGIASALGPGLVQMLSNLPSEKRANNWLEMTSTPFDYFESASQMTTRAVSCPKCQAVTYAPYLNRNGTGYLQQKFEIQCAKQSCGYAITREGLAVRKLVNDLSRTTRGVRDLIAGTLHTSTNVQDTTRGKLAKGTMLSAATMKRPAGSARGTVVSDAAYADINMERSRYKMDRLKALITAKMKNKGGRLINRVLSAYVDDKIFSVELVGAASRTILRQGSFVTKMHELEWTKPGFFDNAEDEIALQHAIARYHAFLDLMSSSPASFFVPTLDIDLVWHTHQLMAEDYANDTMRYVGRFVDHDDKVEESQLANAFDITCGAWKKRFGIQYTHCGCPLPGDTVGQRLSRLVGHGSNPSYLVPPNRDDLLAATHPSDHNAVYAFHHKAKSEAARRKRRAQIAKRQKRDAISGRRTRAPHDPAFLVPVPMYYYSQSAGGCVGASGSVVDGGVGGGNCATVNFFCPFPGGGCGGGGGGGGGGCGGGGGGGCGGGGGGGS</sequence>
<feature type="region of interest" description="Disordered" evidence="1">
    <location>
        <begin position="1"/>
        <end position="23"/>
    </location>
</feature>
<comment type="caution">
    <text evidence="2">The sequence shown here is derived from an EMBL/GenBank/DDBJ whole genome shotgun (WGS) entry which is preliminary data.</text>
</comment>
<evidence type="ECO:0000313" key="2">
    <source>
        <dbReference type="EMBL" id="KAK7035892.1"/>
    </source>
</evidence>
<protein>
    <submittedName>
        <fullName evidence="2">Uncharacterized protein</fullName>
    </submittedName>
</protein>
<keyword evidence="3" id="KW-1185">Reference proteome</keyword>
<organism evidence="2 3">
    <name type="scientific">Favolaschia claudopus</name>
    <dbReference type="NCBI Taxonomy" id="2862362"/>
    <lineage>
        <taxon>Eukaryota</taxon>
        <taxon>Fungi</taxon>
        <taxon>Dikarya</taxon>
        <taxon>Basidiomycota</taxon>
        <taxon>Agaricomycotina</taxon>
        <taxon>Agaricomycetes</taxon>
        <taxon>Agaricomycetidae</taxon>
        <taxon>Agaricales</taxon>
        <taxon>Marasmiineae</taxon>
        <taxon>Mycenaceae</taxon>
        <taxon>Favolaschia</taxon>
    </lineage>
</organism>
<dbReference type="InterPro" id="IPR009836">
    <property type="entry name" value="GRDP-like"/>
</dbReference>
<dbReference type="Proteomes" id="UP001362999">
    <property type="component" value="Unassembled WGS sequence"/>
</dbReference>
<name>A0AAW0CBM8_9AGAR</name>